<comment type="subcellular location">
    <subcellularLocation>
        <location evidence="1">Cell membrane</location>
        <topology evidence="1">Multi-pass membrane protein</topology>
    </subcellularLocation>
</comment>
<protein>
    <submittedName>
        <fullName evidence="7">Lysylphosphatidylglycerol synthase domain-containing protein</fullName>
    </submittedName>
</protein>
<feature type="transmembrane region" description="Helical" evidence="6">
    <location>
        <begin position="177"/>
        <end position="198"/>
    </location>
</feature>
<evidence type="ECO:0000256" key="4">
    <source>
        <dbReference type="ARBA" id="ARBA00022989"/>
    </source>
</evidence>
<evidence type="ECO:0000313" key="8">
    <source>
        <dbReference type="Proteomes" id="UP000780875"/>
    </source>
</evidence>
<evidence type="ECO:0000256" key="6">
    <source>
        <dbReference type="SAM" id="Phobius"/>
    </source>
</evidence>
<evidence type="ECO:0000256" key="1">
    <source>
        <dbReference type="ARBA" id="ARBA00004651"/>
    </source>
</evidence>
<dbReference type="EMBL" id="JAIQZJ010000016">
    <property type="protein sequence ID" value="MBZ5740614.1"/>
    <property type="molecule type" value="Genomic_DNA"/>
</dbReference>
<dbReference type="RefSeq" id="WP_224124972.1">
    <property type="nucleotide sequence ID" value="NZ_JAIQZJ010000016.1"/>
</dbReference>
<dbReference type="InterPro" id="IPR022791">
    <property type="entry name" value="L-PG_synthase/AglD"/>
</dbReference>
<accession>A0ABS7UHV7</accession>
<name>A0ABS7UHV7_9ACTN</name>
<keyword evidence="3 6" id="KW-0812">Transmembrane</keyword>
<feature type="transmembrane region" description="Helical" evidence="6">
    <location>
        <begin position="146"/>
        <end position="165"/>
    </location>
</feature>
<evidence type="ECO:0000313" key="7">
    <source>
        <dbReference type="EMBL" id="MBZ5740614.1"/>
    </source>
</evidence>
<reference evidence="7 8" key="1">
    <citation type="submission" date="2021-09" db="EMBL/GenBank/DDBJ databases">
        <title>Whole genome sequence of Nocardioides sp. GBK3QG-3.</title>
        <authorList>
            <person name="Tuo L."/>
        </authorList>
    </citation>
    <scope>NUCLEOTIDE SEQUENCE [LARGE SCALE GENOMIC DNA]</scope>
    <source>
        <strain evidence="7 8">GBK3QG-3</strain>
    </source>
</reference>
<evidence type="ECO:0000256" key="3">
    <source>
        <dbReference type="ARBA" id="ARBA00022692"/>
    </source>
</evidence>
<feature type="transmembrane region" description="Helical" evidence="6">
    <location>
        <begin position="33"/>
        <end position="56"/>
    </location>
</feature>
<dbReference type="Pfam" id="PF03706">
    <property type="entry name" value="LPG_synthase_TM"/>
    <property type="match status" value="2"/>
</dbReference>
<dbReference type="PANTHER" id="PTHR40277">
    <property type="entry name" value="BLL5419 PROTEIN"/>
    <property type="match status" value="1"/>
</dbReference>
<sequence length="256" mass="25476">MRRRLEVLGGVVVLAVVLARVGPDPFVDAVRAAGPLALAAALAVTGVTTLCCAIRWRALGGTLPLREAVATYYRSQFLNATLPGGVVGDVGRAVRHGTLPVVADRGLGQAVQVGAAGTVLLATAWVPGAVVAGLLLLGAAARWPRVVLTSLVASVGHVAVFLVAARAVGSDASLARLLPLAFVVLVAAAIPLSVAGWGPREGVAAWAFAAAGLGAAEGAAVAATYGVLSLVATLPGGLLLLPTPAPRAELPEVARA</sequence>
<evidence type="ECO:0000256" key="2">
    <source>
        <dbReference type="ARBA" id="ARBA00022475"/>
    </source>
</evidence>
<dbReference type="Proteomes" id="UP000780875">
    <property type="component" value="Unassembled WGS sequence"/>
</dbReference>
<organism evidence="7 8">
    <name type="scientific">Nocardioides mangrovi</name>
    <dbReference type="NCBI Taxonomy" id="2874580"/>
    <lineage>
        <taxon>Bacteria</taxon>
        <taxon>Bacillati</taxon>
        <taxon>Actinomycetota</taxon>
        <taxon>Actinomycetes</taxon>
        <taxon>Propionibacteriales</taxon>
        <taxon>Nocardioidaceae</taxon>
        <taxon>Nocardioides</taxon>
    </lineage>
</organism>
<keyword evidence="2" id="KW-1003">Cell membrane</keyword>
<evidence type="ECO:0000256" key="5">
    <source>
        <dbReference type="ARBA" id="ARBA00023136"/>
    </source>
</evidence>
<comment type="caution">
    <text evidence="7">The sequence shown here is derived from an EMBL/GenBank/DDBJ whole genome shotgun (WGS) entry which is preliminary data.</text>
</comment>
<gene>
    <name evidence="7" type="ORF">K8U61_20755</name>
</gene>
<proteinExistence type="predicted"/>
<feature type="transmembrane region" description="Helical" evidence="6">
    <location>
        <begin position="218"/>
        <end position="241"/>
    </location>
</feature>
<keyword evidence="5 6" id="KW-0472">Membrane</keyword>
<keyword evidence="4 6" id="KW-1133">Transmembrane helix</keyword>
<feature type="transmembrane region" description="Helical" evidence="6">
    <location>
        <begin position="115"/>
        <end position="140"/>
    </location>
</feature>
<dbReference type="PANTHER" id="PTHR40277:SF1">
    <property type="entry name" value="BLL5419 PROTEIN"/>
    <property type="match status" value="1"/>
</dbReference>
<keyword evidence="8" id="KW-1185">Reference proteome</keyword>